<comment type="pathway">
    <text evidence="1 4">Glycan metabolism; pectin biosynthesis.</text>
</comment>
<dbReference type="RefSeq" id="XP_039122199.1">
    <property type="nucleotide sequence ID" value="XM_039266265.1"/>
</dbReference>
<evidence type="ECO:0000256" key="1">
    <source>
        <dbReference type="ARBA" id="ARBA00004877"/>
    </source>
</evidence>
<evidence type="ECO:0000256" key="4">
    <source>
        <dbReference type="RuleBase" id="RU362027"/>
    </source>
</evidence>
<dbReference type="GeneID" id="120258832"/>
<dbReference type="Pfam" id="PF01501">
    <property type="entry name" value="Glyco_transf_8"/>
    <property type="match status" value="1"/>
</dbReference>
<keyword evidence="4" id="KW-0472">Membrane</keyword>
<dbReference type="GO" id="GO:0000139">
    <property type="term" value="C:Golgi membrane"/>
    <property type="evidence" value="ECO:0007669"/>
    <property type="project" value="UniProtKB-SubCell"/>
</dbReference>
<keyword evidence="5" id="KW-1185">Reference proteome</keyword>
<dbReference type="AlphaFoldDB" id="A0AB40B573"/>
<dbReference type="InterPro" id="IPR029044">
    <property type="entry name" value="Nucleotide-diphossugar_trans"/>
</dbReference>
<dbReference type="GO" id="GO:0047262">
    <property type="term" value="F:polygalacturonate 4-alpha-galacturonosyltransferase activity"/>
    <property type="evidence" value="ECO:0007669"/>
    <property type="project" value="InterPro"/>
</dbReference>
<gene>
    <name evidence="6" type="primary">LOC120258832</name>
</gene>
<dbReference type="InterPro" id="IPR002495">
    <property type="entry name" value="Glyco_trans_8"/>
</dbReference>
<dbReference type="EC" id="2.4.1.-" evidence="4"/>
<dbReference type="Proteomes" id="UP001515500">
    <property type="component" value="Chromosome 4"/>
</dbReference>
<reference evidence="6" key="1">
    <citation type="submission" date="2025-08" db="UniProtKB">
        <authorList>
            <consortium name="RefSeq"/>
        </authorList>
    </citation>
    <scope>IDENTIFICATION</scope>
</reference>
<dbReference type="PANTHER" id="PTHR32116">
    <property type="entry name" value="GALACTURONOSYLTRANSFERASE 4-RELATED"/>
    <property type="match status" value="1"/>
</dbReference>
<organism evidence="5 6">
    <name type="scientific">Dioscorea cayennensis subsp. rotundata</name>
    <name type="common">White Guinea yam</name>
    <name type="synonym">Dioscorea rotundata</name>
    <dbReference type="NCBI Taxonomy" id="55577"/>
    <lineage>
        <taxon>Eukaryota</taxon>
        <taxon>Viridiplantae</taxon>
        <taxon>Streptophyta</taxon>
        <taxon>Embryophyta</taxon>
        <taxon>Tracheophyta</taxon>
        <taxon>Spermatophyta</taxon>
        <taxon>Magnoliopsida</taxon>
        <taxon>Liliopsida</taxon>
        <taxon>Dioscoreales</taxon>
        <taxon>Dioscoreaceae</taxon>
        <taxon>Dioscorea</taxon>
    </lineage>
</organism>
<comment type="similarity">
    <text evidence="2 4">Belongs to the glycosyltransferase 8 family.</text>
</comment>
<keyword evidence="4" id="KW-0333">Golgi apparatus</keyword>
<evidence type="ECO:0000256" key="2">
    <source>
        <dbReference type="ARBA" id="ARBA00006351"/>
    </source>
</evidence>
<dbReference type="InterPro" id="IPR029993">
    <property type="entry name" value="GAUT"/>
</dbReference>
<evidence type="ECO:0000256" key="3">
    <source>
        <dbReference type="ARBA" id="ARBA00022676"/>
    </source>
</evidence>
<evidence type="ECO:0000313" key="5">
    <source>
        <dbReference type="Proteomes" id="UP001515500"/>
    </source>
</evidence>
<sequence>MHLCFTAEVMKPKDRTTARRYSYRSVLPTVLVAGVLLPFFFIRAAFLALDAGASFCPSIGCLRWKLGPRFFRAGDPSMELVKELRMAFMDENGMGPVVVDQKAVDSAPDTLEGLIAEMAASTSNYNQNMDVRAFIRKTKAMLMKMEQNMKSSKLQGLIYRHLASIGIPKSMHCLTLLLAEEYTINSLARSSLPPPEYASRLTDGSYIHIALLSDNILAASVVISSTLTSSANPENLVFHIVTDKKTYSAMHCWFALNPIFPAVVEVKGLHQFDWPADVNALVMETIEEIHWSSLAHHQYSGANEEYKRLEALNPSAFSLLNYLRIHLPELFPKLNKVIFLDDDVVVQQDLQSLWDLDLNGHVNGAVIAGEVVDDGYHHCMGKKYEDYLNFSNPILSSSTLGSEKQKCAWLSGMNVFDLQAWKRSNITRTYQQWLKQNRESGFHLWRAGPRPPGLIAFNGQVHQIDPSWHLSGLGRRMPELELLQTSAVIHFSGPRKPWLEIGFPELRSLWQRHINYSNEFVRSCRVRE</sequence>
<dbReference type="CDD" id="cd06429">
    <property type="entry name" value="GT8_like_1"/>
    <property type="match status" value="1"/>
</dbReference>
<keyword evidence="4" id="KW-0812">Transmembrane</keyword>
<dbReference type="SUPFAM" id="SSF53448">
    <property type="entry name" value="Nucleotide-diphospho-sugar transferases"/>
    <property type="match status" value="1"/>
</dbReference>
<feature type="transmembrane region" description="Helical" evidence="4">
    <location>
        <begin position="21"/>
        <end position="49"/>
    </location>
</feature>
<proteinExistence type="inferred from homology"/>
<name>A0AB40B573_DIOCR</name>
<accession>A0AB40B573</accession>
<protein>
    <recommendedName>
        <fullName evidence="4">Hexosyltransferase</fullName>
        <ecNumber evidence="4">2.4.1.-</ecNumber>
    </recommendedName>
</protein>
<keyword evidence="4" id="KW-1133">Transmembrane helix</keyword>
<keyword evidence="3 4" id="KW-0808">Transferase</keyword>
<dbReference type="GO" id="GO:0071555">
    <property type="term" value="P:cell wall organization"/>
    <property type="evidence" value="ECO:0007669"/>
    <property type="project" value="UniProtKB-KW"/>
</dbReference>
<keyword evidence="3 4" id="KW-0328">Glycosyltransferase</keyword>
<dbReference type="PANTHER" id="PTHR32116:SF30">
    <property type="entry name" value="GALACTURONOSYLTRANSFERASE 15-RELATED"/>
    <property type="match status" value="1"/>
</dbReference>
<dbReference type="Gene3D" id="3.90.550.10">
    <property type="entry name" value="Spore Coat Polysaccharide Biosynthesis Protein SpsA, Chain A"/>
    <property type="match status" value="1"/>
</dbReference>
<keyword evidence="4" id="KW-0961">Cell wall biogenesis/degradation</keyword>
<evidence type="ECO:0000313" key="6">
    <source>
        <dbReference type="RefSeq" id="XP_039122199.1"/>
    </source>
</evidence>
<comment type="subcellular location">
    <subcellularLocation>
        <location evidence="4">Golgi apparatus membrane</location>
        <topology evidence="4">Single-pass type II membrane protein</topology>
    </subcellularLocation>
</comment>